<proteinExistence type="predicted"/>
<keyword evidence="2" id="KW-1185">Reference proteome</keyword>
<protein>
    <submittedName>
        <fullName evidence="1">Uncharacterized protein</fullName>
    </submittedName>
</protein>
<accession>A0ACB7YHK0</accession>
<gene>
    <name evidence="1" type="ORF">Vadar_030612</name>
</gene>
<dbReference type="EMBL" id="CM037158">
    <property type="protein sequence ID" value="KAH7852893.1"/>
    <property type="molecule type" value="Genomic_DNA"/>
</dbReference>
<dbReference type="Proteomes" id="UP000828048">
    <property type="component" value="Chromosome 8"/>
</dbReference>
<sequence>MHLSSESQTSAQLRKWRGSGQALLYVDADLKKIAARVIEQAKELCISVLAFHAMSSLAKALEPAFQGAGQRLGTEIWRIENFQPVPLPKSDHGKFYSGDLYIVLQTSPGRGSAYLYDIHFWLGKDTSLLEQQPLKLLELDAILGGCAVQHRELQGHESDKFLSYFKPRIIVPLGGGVASGFKKPEEEVFETWLYFCKGKRVVRLKQVATSLNSNECFLLQSGSSIFSWHGNQSTFEQQQLAAKVLEFLKSKRSCFPKLDAIKSATADILTGLKRKLVTLTWECKTCSNVEVSGLDIGWGQNVRNAAIDGDCVLVVVDASKALQKIDDILEEGMGTFADRPPTLLVLNKKDLIKPGEIAKKLEWYEKSTNVDEVIPVSAKYGHGVDDVKDWILSKLPFGPAYYPKVHNWLTCFLSPSPSKMILALFSEVDLDLGNYERFLDVTLTRDNNITTGKIYQVVPHITDAIKDWIVRVAAIPVDGKEEPADVCVIELGGTVGDIESMPFIEALRQLISFSVVWSIEMGSRNMWCLVMEFIEIFTELDVLISLAIACDYYEGPMCQPVVSRSPCPDEVPCLSAKSLGHPIIRSDSLGTSTFVSNDVTIGGSSHANFIQLTGPNMDGKSTLLRQVCLAVILAQLGADVPAENFEMSPVDQIFVRMGVKDHIMAGQSTFLTQLLETASMLANRRREFKQPIRTWHKMRQLMSIKFLQTNHGQVLYPKYQRKLESKRLSRDNLDLHCSIPSNNYYVFAGIESSRDTSLRLFNMNQSSLFEDQETNQVCSISNLSCLGYYDGYEIVEEEGDRVKLDDKEEVDNEEEFFSVPILGKQFDSDVGATNGVIEGEDENITRIDKVQEPKIEESLESGLIISQHYDVFPSVEPCEPLGECHLSRTLCRKFPMQHSDGKNWNGIQQRKNSYQDGVYGSTCPIPPGKSFTYTLQMKDQIGSFFYFPSLAFHKAAGGFGGIRILSRPLIPVPFPEPVADWTLLIGDWYKKDHKMVKAILDRGKRLPYPDGILINGRGSNGAFFYS</sequence>
<comment type="caution">
    <text evidence="1">The sequence shown here is derived from an EMBL/GenBank/DDBJ whole genome shotgun (WGS) entry which is preliminary data.</text>
</comment>
<organism evidence="1 2">
    <name type="scientific">Vaccinium darrowii</name>
    <dbReference type="NCBI Taxonomy" id="229202"/>
    <lineage>
        <taxon>Eukaryota</taxon>
        <taxon>Viridiplantae</taxon>
        <taxon>Streptophyta</taxon>
        <taxon>Embryophyta</taxon>
        <taxon>Tracheophyta</taxon>
        <taxon>Spermatophyta</taxon>
        <taxon>Magnoliopsida</taxon>
        <taxon>eudicotyledons</taxon>
        <taxon>Gunneridae</taxon>
        <taxon>Pentapetalae</taxon>
        <taxon>asterids</taxon>
        <taxon>Ericales</taxon>
        <taxon>Ericaceae</taxon>
        <taxon>Vaccinioideae</taxon>
        <taxon>Vaccinieae</taxon>
        <taxon>Vaccinium</taxon>
    </lineage>
</organism>
<evidence type="ECO:0000313" key="2">
    <source>
        <dbReference type="Proteomes" id="UP000828048"/>
    </source>
</evidence>
<reference evidence="1 2" key="1">
    <citation type="journal article" date="2021" name="Hortic Res">
        <title>High-quality reference genome and annotation aids understanding of berry development for evergreen blueberry (Vaccinium darrowii).</title>
        <authorList>
            <person name="Yu J."/>
            <person name="Hulse-Kemp A.M."/>
            <person name="Babiker E."/>
            <person name="Staton M."/>
        </authorList>
    </citation>
    <scope>NUCLEOTIDE SEQUENCE [LARGE SCALE GENOMIC DNA]</scope>
    <source>
        <strain evidence="2">cv. NJ 8807/NJ 8810</strain>
        <tissue evidence="1">Young leaf</tissue>
    </source>
</reference>
<name>A0ACB7YHK0_9ERIC</name>
<evidence type="ECO:0000313" key="1">
    <source>
        <dbReference type="EMBL" id="KAH7852893.1"/>
    </source>
</evidence>